<keyword evidence="4" id="KW-1185">Reference proteome</keyword>
<accession>A0A495R2I4</accession>
<sequence>MALQIGSALEEAGYRLLSRTGAILLVAFFALMASFQLLFNSILATTYTRMGYGEIAAALPLTFDIPLTVAGAGIAVTSVVSLYLTVVSFRTFVPGARESFPEGAFTRNVPLALVNVFVGGIVYSLLVFIGSILFLIPGIFAYVVFIFMMPYVIVEDRNFVAALKESYRLTKGDRLALFGLLLIVGAAAAVVGGIIGFIGSLALSGPVSQLPTIVIQPLASLYGTAIIAVAFEQLRTADGRPPSAPSEDDTTMTAL</sequence>
<evidence type="ECO:0000313" key="3">
    <source>
        <dbReference type="EMBL" id="RKS81400.1"/>
    </source>
</evidence>
<comment type="caution">
    <text evidence="3">The sequence shown here is derived from an EMBL/GenBank/DDBJ whole genome shotgun (WGS) entry which is preliminary data.</text>
</comment>
<keyword evidence="1" id="KW-0812">Transmembrane</keyword>
<evidence type="ECO:0000259" key="2">
    <source>
        <dbReference type="Pfam" id="PF25231"/>
    </source>
</evidence>
<feature type="transmembrane region" description="Helical" evidence="1">
    <location>
        <begin position="21"/>
        <end position="45"/>
    </location>
</feature>
<gene>
    <name evidence="3" type="ORF">BDK61_0683</name>
</gene>
<dbReference type="InterPro" id="IPR057169">
    <property type="entry name" value="DUF7847"/>
</dbReference>
<evidence type="ECO:0000313" key="4">
    <source>
        <dbReference type="Proteomes" id="UP000268233"/>
    </source>
</evidence>
<dbReference type="Proteomes" id="UP000268233">
    <property type="component" value="Unassembled WGS sequence"/>
</dbReference>
<organism evidence="3 4">
    <name type="scientific">Haloarcula quadrata</name>
    <dbReference type="NCBI Taxonomy" id="182779"/>
    <lineage>
        <taxon>Archaea</taxon>
        <taxon>Methanobacteriati</taxon>
        <taxon>Methanobacteriota</taxon>
        <taxon>Stenosarchaea group</taxon>
        <taxon>Halobacteria</taxon>
        <taxon>Halobacteriales</taxon>
        <taxon>Haloarculaceae</taxon>
        <taxon>Haloarcula</taxon>
    </lineage>
</organism>
<evidence type="ECO:0000256" key="1">
    <source>
        <dbReference type="SAM" id="Phobius"/>
    </source>
</evidence>
<feature type="transmembrane region" description="Helical" evidence="1">
    <location>
        <begin position="210"/>
        <end position="231"/>
    </location>
</feature>
<dbReference type="Pfam" id="PF25231">
    <property type="entry name" value="DUF7847"/>
    <property type="match status" value="1"/>
</dbReference>
<dbReference type="AlphaFoldDB" id="A0A495R2I4"/>
<dbReference type="RefSeq" id="WP_121302293.1">
    <property type="nucleotide sequence ID" value="NZ_RBWW01000001.1"/>
</dbReference>
<name>A0A495R2I4_9EURY</name>
<feature type="transmembrane region" description="Helical" evidence="1">
    <location>
        <begin position="65"/>
        <end position="87"/>
    </location>
</feature>
<feature type="transmembrane region" description="Helical" evidence="1">
    <location>
        <begin position="175"/>
        <end position="198"/>
    </location>
</feature>
<dbReference type="EMBL" id="RBWW01000001">
    <property type="protein sequence ID" value="RKS81400.1"/>
    <property type="molecule type" value="Genomic_DNA"/>
</dbReference>
<proteinExistence type="predicted"/>
<feature type="transmembrane region" description="Helical" evidence="1">
    <location>
        <begin position="132"/>
        <end position="154"/>
    </location>
</feature>
<keyword evidence="1" id="KW-0472">Membrane</keyword>
<feature type="transmembrane region" description="Helical" evidence="1">
    <location>
        <begin position="108"/>
        <end position="126"/>
    </location>
</feature>
<feature type="domain" description="DUF7847" evidence="2">
    <location>
        <begin position="3"/>
        <end position="231"/>
    </location>
</feature>
<reference evidence="3 4" key="1">
    <citation type="submission" date="2018-10" db="EMBL/GenBank/DDBJ databases">
        <title>Genomic Encyclopedia of Archaeal and Bacterial Type Strains, Phase II (KMG-II): from individual species to whole genera.</title>
        <authorList>
            <person name="Goeker M."/>
        </authorList>
    </citation>
    <scope>NUCLEOTIDE SEQUENCE [LARGE SCALE GENOMIC DNA]</scope>
    <source>
        <strain evidence="3 4">DSM 11927</strain>
    </source>
</reference>
<keyword evidence="1" id="KW-1133">Transmembrane helix</keyword>
<protein>
    <submittedName>
        <fullName evidence="3">Glycerophosphoryl diester phosphodiesterase family protein</fullName>
    </submittedName>
</protein>